<evidence type="ECO:0000259" key="7">
    <source>
        <dbReference type="PROSITE" id="PS50011"/>
    </source>
</evidence>
<dbReference type="InterPro" id="IPR000719">
    <property type="entry name" value="Prot_kinase_dom"/>
</dbReference>
<evidence type="ECO:0000256" key="4">
    <source>
        <dbReference type="ARBA" id="ARBA00022777"/>
    </source>
</evidence>
<dbReference type="Proteomes" id="UP000326924">
    <property type="component" value="Unassembled WGS sequence"/>
</dbReference>
<protein>
    <submittedName>
        <fullName evidence="8">Kinase-like domain-containing protein</fullName>
    </submittedName>
</protein>
<gene>
    <name evidence="8" type="ORF">FN846DRAFT_512939</name>
</gene>
<dbReference type="PANTHER" id="PTHR24058:SF130">
    <property type="entry name" value="SERINE_THREONINE PROTEIN KINASES-RELATED"/>
    <property type="match status" value="1"/>
</dbReference>
<comment type="caution">
    <text evidence="8">The sequence shown here is derived from an EMBL/GenBank/DDBJ whole genome shotgun (WGS) entry which is preliminary data.</text>
</comment>
<dbReference type="EMBL" id="VXIS01000042">
    <property type="protein sequence ID" value="KAA8910818.1"/>
    <property type="molecule type" value="Genomic_DNA"/>
</dbReference>
<dbReference type="OrthoDB" id="413582at2759"/>
<feature type="compositionally biased region" description="Basic and acidic residues" evidence="6">
    <location>
        <begin position="36"/>
        <end position="48"/>
    </location>
</feature>
<dbReference type="Gene3D" id="3.30.200.20">
    <property type="entry name" value="Phosphorylase Kinase, domain 1"/>
    <property type="match status" value="1"/>
</dbReference>
<evidence type="ECO:0000313" key="9">
    <source>
        <dbReference type="Proteomes" id="UP000326924"/>
    </source>
</evidence>
<dbReference type="GO" id="GO:0005524">
    <property type="term" value="F:ATP binding"/>
    <property type="evidence" value="ECO:0007669"/>
    <property type="project" value="UniProtKB-KW"/>
</dbReference>
<evidence type="ECO:0000256" key="1">
    <source>
        <dbReference type="ARBA" id="ARBA00022527"/>
    </source>
</evidence>
<proteinExistence type="predicted"/>
<sequence>MIPFSITATHINMPKSQLRRCQPTATQSPNGKGIRRRYEPTPEPEPARRKERSNSAGKESPAPIIKEEKESVIDGRFATPPITANGGYLHEKTNQGSAGSSARAKMPGSVMSKKAYITPAYSASPVGTASACSTSPSLSPIKRKREYDYVEQVPLKRQGQHPSPPRQRASSFVPFVSEDTPDIVPNKADELAELPEGTVLIDRFLIRRVFGRGSFSICYGALDLATTKEVAIKRFHPEWNMIGENEASNLAYLTDTTHIVQFIEAFWTEIGGTKCFHIVLEALATQPQLALPTCRCLERHESIACPTRHRALADIVMPILSGLAVLHHQELIHGDLTPSNILQQSEGQGLKIIDLSNAITKTQRRMYEDDYNVQTACYRAPEMLLGSGPVGNHIDVWSVGVIALELLFGGQVTIHGGIEGAELLRSPVEGRDALVRRLIDVFGSVRMYEGGKFWREAYGDLSIRWGWQKGHGKIELGENTGALPKILSRIENPKLQRFLEGLVDVDYTQRLTVDRALRDPWLIESILGVWGKVLTSAWQCGDIDGDEAETRREERRCVKKRRTGSPEAATVRNIGVQVTLSPPASPKFVRDVLADVLSLLPTINDSEVGWFADRLPDEAVEDEDHEEVNLVSQA</sequence>
<dbReference type="AlphaFoldDB" id="A0A5J5F3X1"/>
<keyword evidence="4 8" id="KW-0418">Kinase</keyword>
<feature type="region of interest" description="Disordered" evidence="6">
    <location>
        <begin position="13"/>
        <end position="105"/>
    </location>
</feature>
<evidence type="ECO:0000313" key="8">
    <source>
        <dbReference type="EMBL" id="KAA8910818.1"/>
    </source>
</evidence>
<dbReference type="SUPFAM" id="SSF56112">
    <property type="entry name" value="Protein kinase-like (PK-like)"/>
    <property type="match status" value="1"/>
</dbReference>
<dbReference type="PROSITE" id="PS50011">
    <property type="entry name" value="PROTEIN_KINASE_DOM"/>
    <property type="match status" value="1"/>
</dbReference>
<dbReference type="Gene3D" id="1.10.510.10">
    <property type="entry name" value="Transferase(Phosphotransferase) domain 1"/>
    <property type="match status" value="1"/>
</dbReference>
<dbReference type="GO" id="GO:0004674">
    <property type="term" value="F:protein serine/threonine kinase activity"/>
    <property type="evidence" value="ECO:0007669"/>
    <property type="project" value="UniProtKB-KW"/>
</dbReference>
<dbReference type="InterPro" id="IPR011009">
    <property type="entry name" value="Kinase-like_dom_sf"/>
</dbReference>
<dbReference type="Pfam" id="PF00069">
    <property type="entry name" value="Pkinase"/>
    <property type="match status" value="1"/>
</dbReference>
<evidence type="ECO:0000256" key="6">
    <source>
        <dbReference type="SAM" id="MobiDB-lite"/>
    </source>
</evidence>
<evidence type="ECO:0000256" key="3">
    <source>
        <dbReference type="ARBA" id="ARBA00022741"/>
    </source>
</evidence>
<evidence type="ECO:0000256" key="5">
    <source>
        <dbReference type="ARBA" id="ARBA00022840"/>
    </source>
</evidence>
<name>A0A5J5F3X1_9PEZI</name>
<evidence type="ECO:0000256" key="2">
    <source>
        <dbReference type="ARBA" id="ARBA00022679"/>
    </source>
</evidence>
<organism evidence="8 9">
    <name type="scientific">Sphaerosporella brunnea</name>
    <dbReference type="NCBI Taxonomy" id="1250544"/>
    <lineage>
        <taxon>Eukaryota</taxon>
        <taxon>Fungi</taxon>
        <taxon>Dikarya</taxon>
        <taxon>Ascomycota</taxon>
        <taxon>Pezizomycotina</taxon>
        <taxon>Pezizomycetes</taxon>
        <taxon>Pezizales</taxon>
        <taxon>Pyronemataceae</taxon>
        <taxon>Sphaerosporella</taxon>
    </lineage>
</organism>
<dbReference type="InterPro" id="IPR050494">
    <property type="entry name" value="Ser_Thr_dual-spec_kinase"/>
</dbReference>
<keyword evidence="2" id="KW-0808">Transferase</keyword>
<keyword evidence="1" id="KW-0723">Serine/threonine-protein kinase</keyword>
<accession>A0A5J5F3X1</accession>
<keyword evidence="9" id="KW-1185">Reference proteome</keyword>
<feature type="domain" description="Protein kinase" evidence="7">
    <location>
        <begin position="204"/>
        <end position="522"/>
    </location>
</feature>
<dbReference type="SMART" id="SM00220">
    <property type="entry name" value="S_TKc"/>
    <property type="match status" value="1"/>
</dbReference>
<dbReference type="PANTHER" id="PTHR24058">
    <property type="entry name" value="DUAL SPECIFICITY PROTEIN KINASE"/>
    <property type="match status" value="1"/>
</dbReference>
<reference evidence="8 9" key="1">
    <citation type="submission" date="2019-09" db="EMBL/GenBank/DDBJ databases">
        <title>Draft genome of the ectomycorrhizal ascomycete Sphaerosporella brunnea.</title>
        <authorList>
            <consortium name="DOE Joint Genome Institute"/>
            <person name="Benucci G.M."/>
            <person name="Marozzi G."/>
            <person name="Antonielli L."/>
            <person name="Sanchez S."/>
            <person name="Marco P."/>
            <person name="Wang X."/>
            <person name="Falini L.B."/>
            <person name="Barry K."/>
            <person name="Haridas S."/>
            <person name="Lipzen A."/>
            <person name="Labutti K."/>
            <person name="Grigoriev I.V."/>
            <person name="Murat C."/>
            <person name="Martin F."/>
            <person name="Albertini E."/>
            <person name="Donnini D."/>
            <person name="Bonito G."/>
        </authorList>
    </citation>
    <scope>NUCLEOTIDE SEQUENCE [LARGE SCALE GENOMIC DNA]</scope>
    <source>
        <strain evidence="8 9">Sb_GMNB300</strain>
    </source>
</reference>
<dbReference type="InParanoid" id="A0A5J5F3X1"/>
<keyword evidence="3" id="KW-0547">Nucleotide-binding</keyword>
<keyword evidence="5" id="KW-0067">ATP-binding</keyword>